<keyword evidence="3" id="KW-1185">Reference proteome</keyword>
<dbReference type="STRING" id="1379680.GCA_001612615_03775"/>
<evidence type="ECO:0000256" key="1">
    <source>
        <dbReference type="SAM" id="MobiDB-lite"/>
    </source>
</evidence>
<gene>
    <name evidence="2" type="ORF">SAMN04244553_4454</name>
</gene>
<sequence length="112" mass="10279">MYFGFALVAFVAGLAVGAPFGYGVSAVFFALTAVLLVVGLVRLGRAPLPTSPRHRGKGRGAAGWGAAASAGGFTFFGDGGGSDGRNGGCGGGGSSCSGGGGGGCGGGGCGGG</sequence>
<dbReference type="Proteomes" id="UP000219565">
    <property type="component" value="Unassembled WGS sequence"/>
</dbReference>
<evidence type="ECO:0000313" key="2">
    <source>
        <dbReference type="EMBL" id="SNY87507.1"/>
    </source>
</evidence>
<protein>
    <submittedName>
        <fullName evidence="2">Uncharacterized protein</fullName>
    </submittedName>
</protein>
<dbReference type="RefSeq" id="WP_097246453.1">
    <property type="nucleotide sequence ID" value="NZ_OBEG01000004.1"/>
</dbReference>
<accession>A0A285LTR4</accession>
<name>A0A285LTR4_9NOCA</name>
<feature type="region of interest" description="Disordered" evidence="1">
    <location>
        <begin position="93"/>
        <end position="112"/>
    </location>
</feature>
<dbReference type="AlphaFoldDB" id="A0A285LTR4"/>
<dbReference type="EMBL" id="OBEG01000004">
    <property type="protein sequence ID" value="SNY87507.1"/>
    <property type="molecule type" value="Genomic_DNA"/>
</dbReference>
<reference evidence="2 3" key="1">
    <citation type="submission" date="2017-09" db="EMBL/GenBank/DDBJ databases">
        <authorList>
            <person name="Ehlers B."/>
            <person name="Leendertz F.H."/>
        </authorList>
    </citation>
    <scope>NUCLEOTIDE SEQUENCE [LARGE SCALE GENOMIC DNA]</scope>
    <source>
        <strain evidence="2 3">DSM 45537</strain>
    </source>
</reference>
<organism evidence="2 3">
    <name type="scientific">Nocardia amikacinitolerans</name>
    <dbReference type="NCBI Taxonomy" id="756689"/>
    <lineage>
        <taxon>Bacteria</taxon>
        <taxon>Bacillati</taxon>
        <taxon>Actinomycetota</taxon>
        <taxon>Actinomycetes</taxon>
        <taxon>Mycobacteriales</taxon>
        <taxon>Nocardiaceae</taxon>
        <taxon>Nocardia</taxon>
    </lineage>
</organism>
<proteinExistence type="predicted"/>
<evidence type="ECO:0000313" key="3">
    <source>
        <dbReference type="Proteomes" id="UP000219565"/>
    </source>
</evidence>